<dbReference type="InterPro" id="IPR050714">
    <property type="entry name" value="Cobalamin_biosynth_MTase"/>
</dbReference>
<reference evidence="8" key="1">
    <citation type="journal article" date="2019" name="Int. J. Syst. Evol. Microbiol.">
        <title>The Global Catalogue of Microorganisms (GCM) 10K type strain sequencing project: providing services to taxonomists for standard genome sequencing and annotation.</title>
        <authorList>
            <consortium name="The Broad Institute Genomics Platform"/>
            <consortium name="The Broad Institute Genome Sequencing Center for Infectious Disease"/>
            <person name="Wu L."/>
            <person name="Ma J."/>
        </authorList>
    </citation>
    <scope>NUCLEOTIDE SEQUENCE [LARGE SCALE GENOMIC DNA]</scope>
    <source>
        <strain evidence="8">CGMCC 1.12859</strain>
    </source>
</reference>
<accession>A0ABW2FT25</accession>
<comment type="pathway">
    <text evidence="1">Cofactor biosynthesis; adenosylcobalamin biosynthesis.</text>
</comment>
<keyword evidence="4" id="KW-0808">Transferase</keyword>
<dbReference type="RefSeq" id="WP_380230660.1">
    <property type="nucleotide sequence ID" value="NZ_JBHSVH010000002.1"/>
</dbReference>
<evidence type="ECO:0000313" key="7">
    <source>
        <dbReference type="EMBL" id="MFC7179249.1"/>
    </source>
</evidence>
<organism evidence="7 8">
    <name type="scientific">Kitasatospora paranensis</name>
    <dbReference type="NCBI Taxonomy" id="258053"/>
    <lineage>
        <taxon>Bacteria</taxon>
        <taxon>Bacillati</taxon>
        <taxon>Actinomycetota</taxon>
        <taxon>Actinomycetes</taxon>
        <taxon>Kitasatosporales</taxon>
        <taxon>Streptomycetaceae</taxon>
        <taxon>Kitasatospora</taxon>
    </lineage>
</organism>
<dbReference type="Gene3D" id="3.40.50.150">
    <property type="entry name" value="Vaccinia Virus protein VP39"/>
    <property type="match status" value="1"/>
</dbReference>
<dbReference type="InterPro" id="IPR000878">
    <property type="entry name" value="4pyrrol_Mease"/>
</dbReference>
<dbReference type="CDD" id="cd02440">
    <property type="entry name" value="AdoMet_MTases"/>
    <property type="match status" value="1"/>
</dbReference>
<dbReference type="InterPro" id="IPR029063">
    <property type="entry name" value="SAM-dependent_MTases_sf"/>
</dbReference>
<dbReference type="NCBIfam" id="TIGR02469">
    <property type="entry name" value="CbiT"/>
    <property type="match status" value="1"/>
</dbReference>
<dbReference type="PANTHER" id="PTHR43182">
    <property type="entry name" value="COBALT-PRECORRIN-6B C(15)-METHYLTRANSFERASE (DECARBOXYLATING)"/>
    <property type="match status" value="1"/>
</dbReference>
<gene>
    <name evidence="7" type="primary">cbiE</name>
    <name evidence="7" type="ORF">ACFQMG_06690</name>
</gene>
<keyword evidence="3" id="KW-0489">Methyltransferase</keyword>
<dbReference type="Gene3D" id="3.30.950.10">
    <property type="entry name" value="Methyltransferase, Cobalt-precorrin-4 Transmethylase, Domain 2"/>
    <property type="match status" value="1"/>
</dbReference>
<comment type="caution">
    <text evidence="7">The sequence shown here is derived from an EMBL/GenBank/DDBJ whole genome shotgun (WGS) entry which is preliminary data.</text>
</comment>
<keyword evidence="2" id="KW-0169">Cobalamin biosynthesis</keyword>
<evidence type="ECO:0000256" key="2">
    <source>
        <dbReference type="ARBA" id="ARBA00022573"/>
    </source>
</evidence>
<dbReference type="Pfam" id="PF00590">
    <property type="entry name" value="TP_methylase"/>
    <property type="match status" value="1"/>
</dbReference>
<dbReference type="InterPro" id="IPR035996">
    <property type="entry name" value="4pyrrol_Methylase_sf"/>
</dbReference>
<evidence type="ECO:0000256" key="3">
    <source>
        <dbReference type="ARBA" id="ARBA00022603"/>
    </source>
</evidence>
<dbReference type="Gene3D" id="3.40.1010.10">
    <property type="entry name" value="Cobalt-precorrin-4 Transmethylase, Domain 1"/>
    <property type="match status" value="1"/>
</dbReference>
<evidence type="ECO:0000256" key="1">
    <source>
        <dbReference type="ARBA" id="ARBA00004953"/>
    </source>
</evidence>
<sequence length="414" mass="42587">MTALVPASEIAVVGVGADGWAGLAPAAREALAAAEVVIGGPRQLALLPAGVTAERVPWPSPLRPAVPGLIAAHAGRRIAVLASGDPLFHGIGRTLAETVGADRLRILPHPSSVSYACARLGWPLEDTEVVSLVGRPLAGLTAALSDGRRLLVLSADADGPAQVAALLADRGFGASRLRVLEQLGADRERIVEGTAAAWSHPAGDPLNIVAVECAGPRSPLVPGLPDDAYESDGQLTKRHVRAATLAALAPAPGELLWDVGGGSGSIAIEWLRAHRSCRAVSVERDPARAARIGRNADTLGVPRLRVVTGPAPAALAGLPVPDAVFVGGGLTAPGLLEACWQALAPGGRLVANTVTLESEALLLTWYRRHGGELVRLAVAHAVPVGGFTGWRQAMPVTQWSAVKPAAESIEEEVQ</sequence>
<evidence type="ECO:0000256" key="5">
    <source>
        <dbReference type="ARBA" id="ARBA00022691"/>
    </source>
</evidence>
<proteinExistence type="predicted"/>
<dbReference type="PANTHER" id="PTHR43182:SF1">
    <property type="entry name" value="COBALT-PRECORRIN-7 C(5)-METHYLTRANSFERASE"/>
    <property type="match status" value="1"/>
</dbReference>
<dbReference type="EMBL" id="JBHTAJ010000009">
    <property type="protein sequence ID" value="MFC7179249.1"/>
    <property type="molecule type" value="Genomic_DNA"/>
</dbReference>
<dbReference type="InterPro" id="IPR014008">
    <property type="entry name" value="Cbl_synth_MTase_CbiT"/>
</dbReference>
<dbReference type="SUPFAM" id="SSF53790">
    <property type="entry name" value="Tetrapyrrole methylase"/>
    <property type="match status" value="1"/>
</dbReference>
<protein>
    <submittedName>
        <fullName evidence="7">Precorrin-6y C5,15-methyltransferase (Decarboxylating) subunit CbiE</fullName>
    </submittedName>
</protein>
<dbReference type="CDD" id="cd11644">
    <property type="entry name" value="Precorrin-6Y-MT"/>
    <property type="match status" value="1"/>
</dbReference>
<keyword evidence="5" id="KW-0949">S-adenosyl-L-methionine</keyword>
<dbReference type="NCBIfam" id="TIGR02467">
    <property type="entry name" value="CbiE"/>
    <property type="match status" value="1"/>
</dbReference>
<dbReference type="InterPro" id="IPR006365">
    <property type="entry name" value="Cbl_synth_CobL"/>
</dbReference>
<evidence type="ECO:0000259" key="6">
    <source>
        <dbReference type="Pfam" id="PF00590"/>
    </source>
</evidence>
<keyword evidence="8" id="KW-1185">Reference proteome</keyword>
<dbReference type="Proteomes" id="UP001596435">
    <property type="component" value="Unassembled WGS sequence"/>
</dbReference>
<name>A0ABW2FT25_9ACTN</name>
<dbReference type="SUPFAM" id="SSF53335">
    <property type="entry name" value="S-adenosyl-L-methionine-dependent methyltransferases"/>
    <property type="match status" value="1"/>
</dbReference>
<evidence type="ECO:0000313" key="8">
    <source>
        <dbReference type="Proteomes" id="UP001596435"/>
    </source>
</evidence>
<evidence type="ECO:0000256" key="4">
    <source>
        <dbReference type="ARBA" id="ARBA00022679"/>
    </source>
</evidence>
<dbReference type="InterPro" id="IPR014776">
    <property type="entry name" value="4pyrrole_Mease_sub2"/>
</dbReference>
<dbReference type="PIRSF" id="PIRSF036428">
    <property type="entry name" value="CobL"/>
    <property type="match status" value="1"/>
</dbReference>
<dbReference type="InterPro" id="IPR014777">
    <property type="entry name" value="4pyrrole_Mease_sub1"/>
</dbReference>
<dbReference type="Pfam" id="PF01135">
    <property type="entry name" value="PCMT"/>
    <property type="match status" value="1"/>
</dbReference>
<feature type="domain" description="Tetrapyrrole methylase" evidence="6">
    <location>
        <begin position="10"/>
        <end position="196"/>
    </location>
</feature>
<dbReference type="InterPro" id="IPR012818">
    <property type="entry name" value="CbiE"/>
</dbReference>